<name>A0A8H3L6S8_9GLOM</name>
<dbReference type="AlphaFoldDB" id="A0A8H3L6S8"/>
<proteinExistence type="predicted"/>
<comment type="caution">
    <text evidence="1">The sequence shown here is derived from an EMBL/GenBank/DDBJ whole genome shotgun (WGS) entry which is preliminary data.</text>
</comment>
<dbReference type="Proteomes" id="UP000615446">
    <property type="component" value="Unassembled WGS sequence"/>
</dbReference>
<accession>A0A8H3L6S8</accession>
<evidence type="ECO:0000313" key="2">
    <source>
        <dbReference type="Proteomes" id="UP000615446"/>
    </source>
</evidence>
<evidence type="ECO:0000313" key="1">
    <source>
        <dbReference type="EMBL" id="GES80205.1"/>
    </source>
</evidence>
<gene>
    <name evidence="1" type="ORF">RCL2_000749700</name>
</gene>
<dbReference type="OrthoDB" id="2413367at2759"/>
<sequence length="85" mass="10412">MIVQKVHMEFFLMRHPNNSSNLKIHLNQKNATKYFHSKHKILIFLTLTFKRESIQQQLRKQNIYIKDEDEIYNNPNLYSEDNNEF</sequence>
<reference evidence="1" key="1">
    <citation type="submission" date="2019-10" db="EMBL/GenBank/DDBJ databases">
        <title>Conservation and host-specific expression of non-tandemly repeated heterogenous ribosome RNA gene in arbuscular mycorrhizal fungi.</title>
        <authorList>
            <person name="Maeda T."/>
            <person name="Kobayashi Y."/>
            <person name="Nakagawa T."/>
            <person name="Ezawa T."/>
            <person name="Yamaguchi K."/>
            <person name="Bino T."/>
            <person name="Nishimoto Y."/>
            <person name="Shigenobu S."/>
            <person name="Kawaguchi M."/>
        </authorList>
    </citation>
    <scope>NUCLEOTIDE SEQUENCE</scope>
    <source>
        <strain evidence="1">HR1</strain>
    </source>
</reference>
<protein>
    <submittedName>
        <fullName evidence="1">Uncharacterized protein</fullName>
    </submittedName>
</protein>
<organism evidence="1 2">
    <name type="scientific">Rhizophagus clarus</name>
    <dbReference type="NCBI Taxonomy" id="94130"/>
    <lineage>
        <taxon>Eukaryota</taxon>
        <taxon>Fungi</taxon>
        <taxon>Fungi incertae sedis</taxon>
        <taxon>Mucoromycota</taxon>
        <taxon>Glomeromycotina</taxon>
        <taxon>Glomeromycetes</taxon>
        <taxon>Glomerales</taxon>
        <taxon>Glomeraceae</taxon>
        <taxon>Rhizophagus</taxon>
    </lineage>
</organism>
<dbReference type="EMBL" id="BLAL01000047">
    <property type="protein sequence ID" value="GES80205.1"/>
    <property type="molecule type" value="Genomic_DNA"/>
</dbReference>